<feature type="region of interest" description="Disordered" evidence="1">
    <location>
        <begin position="1"/>
        <end position="27"/>
    </location>
</feature>
<keyword evidence="4" id="KW-1185">Reference proteome</keyword>
<gene>
    <name evidence="3" type="ORF">GPA21_15300</name>
</gene>
<organism evidence="3 4">
    <name type="scientific">Azoarcus taiwanensis</name>
    <dbReference type="NCBI Taxonomy" id="666964"/>
    <lineage>
        <taxon>Bacteria</taxon>
        <taxon>Pseudomonadati</taxon>
        <taxon>Pseudomonadota</taxon>
        <taxon>Betaproteobacteria</taxon>
        <taxon>Rhodocyclales</taxon>
        <taxon>Zoogloeaceae</taxon>
        <taxon>Azoarcus</taxon>
    </lineage>
</organism>
<feature type="transmembrane region" description="Helical" evidence="2">
    <location>
        <begin position="33"/>
        <end position="52"/>
    </location>
</feature>
<name>A0A972FEY7_9RHOO</name>
<dbReference type="EMBL" id="WTVM01000110">
    <property type="protein sequence ID" value="NMG04323.1"/>
    <property type="molecule type" value="Genomic_DNA"/>
</dbReference>
<keyword evidence="2" id="KW-0812">Transmembrane</keyword>
<evidence type="ECO:0000256" key="2">
    <source>
        <dbReference type="SAM" id="Phobius"/>
    </source>
</evidence>
<dbReference type="RefSeq" id="WP_168988985.1">
    <property type="nucleotide sequence ID" value="NZ_CAWPHM010000012.1"/>
</dbReference>
<reference evidence="3" key="1">
    <citation type="submission" date="2019-12" db="EMBL/GenBank/DDBJ databases">
        <title>Comparative genomics gives insights into the taxonomy of the Azoarcus-Aromatoleum group and reveals separate origins of nif in the plant-associated Azoarcus and non-plant-associated Aromatoleum sub-groups.</title>
        <authorList>
            <person name="Lafos M."/>
            <person name="Maluk M."/>
            <person name="Batista M."/>
            <person name="Junghare M."/>
            <person name="Carmona M."/>
            <person name="Faoro H."/>
            <person name="Cruz L.M."/>
            <person name="Battistoni F."/>
            <person name="De Souza E."/>
            <person name="Pedrosa F."/>
            <person name="Chen W.-M."/>
            <person name="Poole P.S."/>
            <person name="Dixon R.A."/>
            <person name="James E.K."/>
        </authorList>
    </citation>
    <scope>NUCLEOTIDE SEQUENCE</scope>
    <source>
        <strain evidence="3">NSC3</strain>
    </source>
</reference>
<sequence>MAAVTDTSSNLSGQPAGQAGEPTMRDPRRTRNIRLGLFMGAIALFFYLFIMFKYKVLMA</sequence>
<feature type="compositionally biased region" description="Polar residues" evidence="1">
    <location>
        <begin position="1"/>
        <end position="15"/>
    </location>
</feature>
<comment type="caution">
    <text evidence="3">The sequence shown here is derived from an EMBL/GenBank/DDBJ whole genome shotgun (WGS) entry which is preliminary data.</text>
</comment>
<protein>
    <submittedName>
        <fullName evidence="3">Uncharacterized protein</fullName>
    </submittedName>
</protein>
<keyword evidence="2" id="KW-0472">Membrane</keyword>
<keyword evidence="2" id="KW-1133">Transmembrane helix</keyword>
<evidence type="ECO:0000313" key="3">
    <source>
        <dbReference type="EMBL" id="NMG04323.1"/>
    </source>
</evidence>
<dbReference type="Proteomes" id="UP000599523">
    <property type="component" value="Unassembled WGS sequence"/>
</dbReference>
<accession>A0A972FEY7</accession>
<evidence type="ECO:0000256" key="1">
    <source>
        <dbReference type="SAM" id="MobiDB-lite"/>
    </source>
</evidence>
<dbReference type="AlphaFoldDB" id="A0A972FEY7"/>
<evidence type="ECO:0000313" key="4">
    <source>
        <dbReference type="Proteomes" id="UP000599523"/>
    </source>
</evidence>
<proteinExistence type="predicted"/>